<dbReference type="AlphaFoldDB" id="A0A444I7D9"/>
<dbReference type="InterPro" id="IPR040372">
    <property type="entry name" value="YaeB-like"/>
</dbReference>
<keyword evidence="1" id="KW-0949">S-adenosyl-L-methionine</keyword>
<evidence type="ECO:0000256" key="2">
    <source>
        <dbReference type="ARBA" id="ARBA00033753"/>
    </source>
</evidence>
<dbReference type="Gene3D" id="2.40.30.70">
    <property type="entry name" value="YaeB-like"/>
    <property type="match status" value="1"/>
</dbReference>
<name>A0A444I7D9_RHILE</name>
<dbReference type="InterPro" id="IPR023370">
    <property type="entry name" value="TrmO-like_N"/>
</dbReference>
<dbReference type="NCBIfam" id="TIGR00104">
    <property type="entry name" value="tRNA_TsaA"/>
    <property type="match status" value="1"/>
</dbReference>
<dbReference type="InterPro" id="IPR036413">
    <property type="entry name" value="YaeB-like_sf"/>
</dbReference>
<dbReference type="SUPFAM" id="SSF118196">
    <property type="entry name" value="YaeB-like"/>
    <property type="match status" value="1"/>
</dbReference>
<accession>A0A444I7D9</accession>
<evidence type="ECO:0000259" key="3">
    <source>
        <dbReference type="PROSITE" id="PS51668"/>
    </source>
</evidence>
<dbReference type="Proteomes" id="UP000283817">
    <property type="component" value="Unassembled WGS sequence"/>
</dbReference>
<sequence>MEQSTLRENEVSASLPSGGDAHLHFIGTVRTPWQSRGDAPRQGDINGPLCTIEVFDHWDLALKGIEKYRTLEILSWLHESRRDVVLQNPANNGEVHGTFSIRSPVRPNPIATSIVQVVSVTGNRIVVRGMDCIDGTPLLHIKPERSLVPPIAPPKGVHPMDIE</sequence>
<comment type="similarity">
    <text evidence="2">Belongs to the tRNA methyltransferase O family.</text>
</comment>
<protein>
    <submittedName>
        <fullName evidence="4">tRNA (N6-threonylcarbamoyladenosine(37)-N6)-methyltransferase TrmO</fullName>
    </submittedName>
</protein>
<dbReference type="PROSITE" id="PS51668">
    <property type="entry name" value="TSAA_2"/>
    <property type="match status" value="1"/>
</dbReference>
<comment type="caution">
    <text evidence="4">The sequence shown here is derived from an EMBL/GenBank/DDBJ whole genome shotgun (WGS) entry which is preliminary data.</text>
</comment>
<dbReference type="PANTHER" id="PTHR12818:SF0">
    <property type="entry name" value="TRNA (ADENINE(37)-N6)-METHYLTRANSFERASE"/>
    <property type="match status" value="1"/>
</dbReference>
<reference evidence="4 5" key="1">
    <citation type="submission" date="2019-01" db="EMBL/GenBank/DDBJ databases">
        <title>RHIZO-ID as a novel technology for direct rhizobia identification.</title>
        <authorList>
            <person name="De Meyer S.E."/>
        </authorList>
    </citation>
    <scope>NUCLEOTIDE SEQUENCE [LARGE SCALE GENOMIC DNA]</scope>
    <source>
        <strain evidence="4 5">WSM448</strain>
    </source>
</reference>
<feature type="domain" description="TsaA-like" evidence="3">
    <location>
        <begin position="23"/>
        <end position="153"/>
    </location>
</feature>
<dbReference type="CDD" id="cd09281">
    <property type="entry name" value="UPF0066"/>
    <property type="match status" value="1"/>
</dbReference>
<dbReference type="GO" id="GO:0008168">
    <property type="term" value="F:methyltransferase activity"/>
    <property type="evidence" value="ECO:0007669"/>
    <property type="project" value="UniProtKB-KW"/>
</dbReference>
<evidence type="ECO:0000313" key="5">
    <source>
        <dbReference type="Proteomes" id="UP000283817"/>
    </source>
</evidence>
<dbReference type="GO" id="GO:0032259">
    <property type="term" value="P:methylation"/>
    <property type="evidence" value="ECO:0007669"/>
    <property type="project" value="UniProtKB-KW"/>
</dbReference>
<dbReference type="Pfam" id="PF01980">
    <property type="entry name" value="TrmO_N"/>
    <property type="match status" value="1"/>
</dbReference>
<dbReference type="InterPro" id="IPR036414">
    <property type="entry name" value="YaeB_N_sf"/>
</dbReference>
<gene>
    <name evidence="4" type="primary">tsaA</name>
    <name evidence="4" type="ORF">EHI47_07340</name>
</gene>
<dbReference type="EMBL" id="SBHX01000017">
    <property type="protein sequence ID" value="RWX34204.1"/>
    <property type="molecule type" value="Genomic_DNA"/>
</dbReference>
<dbReference type="RefSeq" id="WP_128410138.1">
    <property type="nucleotide sequence ID" value="NZ_SBHX01000017.1"/>
</dbReference>
<organism evidence="4 5">
    <name type="scientific">Rhizobium leguminosarum</name>
    <dbReference type="NCBI Taxonomy" id="384"/>
    <lineage>
        <taxon>Bacteria</taxon>
        <taxon>Pseudomonadati</taxon>
        <taxon>Pseudomonadota</taxon>
        <taxon>Alphaproteobacteria</taxon>
        <taxon>Hyphomicrobiales</taxon>
        <taxon>Rhizobiaceae</taxon>
        <taxon>Rhizobium/Agrobacterium group</taxon>
        <taxon>Rhizobium</taxon>
    </lineage>
</organism>
<keyword evidence="4" id="KW-0808">Transferase</keyword>
<evidence type="ECO:0000313" key="4">
    <source>
        <dbReference type="EMBL" id="RWX34204.1"/>
    </source>
</evidence>
<keyword evidence="4" id="KW-0489">Methyltransferase</keyword>
<dbReference type="PANTHER" id="PTHR12818">
    <property type="entry name" value="TRNA (ADENINE(37)-N6)-METHYLTRANSFERASE"/>
    <property type="match status" value="1"/>
</dbReference>
<evidence type="ECO:0000256" key="1">
    <source>
        <dbReference type="ARBA" id="ARBA00022691"/>
    </source>
</evidence>
<proteinExistence type="inferred from homology"/>